<dbReference type="SUPFAM" id="SSF63817">
    <property type="entry name" value="Sortase"/>
    <property type="match status" value="1"/>
</dbReference>
<dbReference type="InterPro" id="IPR023365">
    <property type="entry name" value="Sortase_dom-sf"/>
</dbReference>
<proteinExistence type="predicted"/>
<dbReference type="Pfam" id="PF04203">
    <property type="entry name" value="Sortase"/>
    <property type="match status" value="1"/>
</dbReference>
<organism evidence="3 4">
    <name type="scientific">Sanguibacter suaedae</name>
    <dbReference type="NCBI Taxonomy" id="2795737"/>
    <lineage>
        <taxon>Bacteria</taxon>
        <taxon>Bacillati</taxon>
        <taxon>Actinomycetota</taxon>
        <taxon>Actinomycetes</taxon>
        <taxon>Micrococcales</taxon>
        <taxon>Sanguibacteraceae</taxon>
        <taxon>Sanguibacter</taxon>
    </lineage>
</organism>
<dbReference type="EMBL" id="JAEINH010000011">
    <property type="protein sequence ID" value="MBI9115829.1"/>
    <property type="molecule type" value="Genomic_DNA"/>
</dbReference>
<dbReference type="AlphaFoldDB" id="A0A934MEM2"/>
<dbReference type="InterPro" id="IPR042001">
    <property type="entry name" value="Sortase_F"/>
</dbReference>
<dbReference type="InterPro" id="IPR005754">
    <property type="entry name" value="Sortase"/>
</dbReference>
<sequence>MHDAHLGGPLDTAGPVRAPHPGSTAGPVGHVRGGRTGHDTPFLRRRLTAPVVAVALLLVGCSGGDPVPTDAATATADTPTPSPSSTDAAPSEPAAAGLPASALEGIEVRSADEQPAPAPPAPAVLTVASVDISMDVVPVGVADDGTMAIPETALDAGWYQHGPAPASPAGTTVLAAHVDTRTEGLGPFARLVDVAVGADVTVVDGAGTVHRYTVSTVERVSKEEVPLADVFDRAGAQRLVLVTCGGNFDRSTGHYVDNVIVTAVPAG</sequence>
<evidence type="ECO:0000256" key="1">
    <source>
        <dbReference type="ARBA" id="ARBA00022801"/>
    </source>
</evidence>
<keyword evidence="1" id="KW-0378">Hydrolase</keyword>
<evidence type="ECO:0000256" key="2">
    <source>
        <dbReference type="SAM" id="MobiDB-lite"/>
    </source>
</evidence>
<dbReference type="RefSeq" id="WP_198734400.1">
    <property type="nucleotide sequence ID" value="NZ_JAEINH010000011.1"/>
</dbReference>
<protein>
    <submittedName>
        <fullName evidence="3">Class F sortase</fullName>
    </submittedName>
</protein>
<dbReference type="Proteomes" id="UP000602087">
    <property type="component" value="Unassembled WGS sequence"/>
</dbReference>
<reference evidence="3" key="1">
    <citation type="submission" date="2020-12" db="EMBL/GenBank/DDBJ databases">
        <title>Sanguibacter suaedae sp. nov., isolated from Suaeda aralocaspica.</title>
        <authorList>
            <person name="Ma Q."/>
        </authorList>
    </citation>
    <scope>NUCLEOTIDE SEQUENCE</scope>
    <source>
        <strain evidence="3">YZGR15</strain>
    </source>
</reference>
<dbReference type="CDD" id="cd05829">
    <property type="entry name" value="Sortase_F"/>
    <property type="match status" value="1"/>
</dbReference>
<accession>A0A934MEM2</accession>
<keyword evidence="4" id="KW-1185">Reference proteome</keyword>
<evidence type="ECO:0000313" key="4">
    <source>
        <dbReference type="Proteomes" id="UP000602087"/>
    </source>
</evidence>
<feature type="region of interest" description="Disordered" evidence="2">
    <location>
        <begin position="1"/>
        <end position="37"/>
    </location>
</feature>
<gene>
    <name evidence="3" type="ORF">JAV76_12475</name>
</gene>
<comment type="caution">
    <text evidence="3">The sequence shown here is derived from an EMBL/GenBank/DDBJ whole genome shotgun (WGS) entry which is preliminary data.</text>
</comment>
<dbReference type="GO" id="GO:0016787">
    <property type="term" value="F:hydrolase activity"/>
    <property type="evidence" value="ECO:0007669"/>
    <property type="project" value="UniProtKB-KW"/>
</dbReference>
<dbReference type="Gene3D" id="2.40.260.10">
    <property type="entry name" value="Sortase"/>
    <property type="match status" value="1"/>
</dbReference>
<name>A0A934MEM2_9MICO</name>
<feature type="region of interest" description="Disordered" evidence="2">
    <location>
        <begin position="69"/>
        <end position="97"/>
    </location>
</feature>
<evidence type="ECO:0000313" key="3">
    <source>
        <dbReference type="EMBL" id="MBI9115829.1"/>
    </source>
</evidence>